<feature type="non-terminal residue" evidence="1">
    <location>
        <position position="123"/>
    </location>
</feature>
<name>X0Y9E1_9ZZZZ</name>
<proteinExistence type="predicted"/>
<comment type="caution">
    <text evidence="1">The sequence shown here is derived from an EMBL/GenBank/DDBJ whole genome shotgun (WGS) entry which is preliminary data.</text>
</comment>
<protein>
    <submittedName>
        <fullName evidence="1">Uncharacterized protein</fullName>
    </submittedName>
</protein>
<organism evidence="1">
    <name type="scientific">marine sediment metagenome</name>
    <dbReference type="NCBI Taxonomy" id="412755"/>
    <lineage>
        <taxon>unclassified sequences</taxon>
        <taxon>metagenomes</taxon>
        <taxon>ecological metagenomes</taxon>
    </lineage>
</organism>
<reference evidence="1" key="1">
    <citation type="journal article" date="2014" name="Front. Microbiol.">
        <title>High frequency of phylogenetically diverse reductive dehalogenase-homologous genes in deep subseafloor sedimentary metagenomes.</title>
        <authorList>
            <person name="Kawai M."/>
            <person name="Futagami T."/>
            <person name="Toyoda A."/>
            <person name="Takaki Y."/>
            <person name="Nishi S."/>
            <person name="Hori S."/>
            <person name="Arai W."/>
            <person name="Tsubouchi T."/>
            <person name="Morono Y."/>
            <person name="Uchiyama I."/>
            <person name="Ito T."/>
            <person name="Fujiyama A."/>
            <person name="Inagaki F."/>
            <person name="Takami H."/>
        </authorList>
    </citation>
    <scope>NUCLEOTIDE SEQUENCE</scope>
    <source>
        <strain evidence="1">Expedition CK06-06</strain>
    </source>
</reference>
<dbReference type="EMBL" id="BARS01053924">
    <property type="protein sequence ID" value="GAG43927.1"/>
    <property type="molecule type" value="Genomic_DNA"/>
</dbReference>
<accession>X0Y9E1</accession>
<dbReference type="AlphaFoldDB" id="X0Y9E1"/>
<gene>
    <name evidence="1" type="ORF">S01H1_79924</name>
</gene>
<evidence type="ECO:0000313" key="1">
    <source>
        <dbReference type="EMBL" id="GAG43927.1"/>
    </source>
</evidence>
<sequence>MKNKFIFGSEECQAHLLALMSDKEIVRKDRRVFPKAQGLWAICVREVGLLESETQVIVCPEKVQETDSMTSTVKVRVTLRPYLDRYYPLFVKSDIPEEERVISDKDKFVFEGACDIGRYNTDN</sequence>